<accession>A0A0G4FWX0</accession>
<feature type="region of interest" description="Disordered" evidence="2">
    <location>
        <begin position="78"/>
        <end position="111"/>
    </location>
</feature>
<feature type="coiled-coil region" evidence="1">
    <location>
        <begin position="135"/>
        <end position="165"/>
    </location>
</feature>
<dbReference type="AlphaFoldDB" id="A0A0G4FWX0"/>
<evidence type="ECO:0000313" key="3">
    <source>
        <dbReference type="EMBL" id="CEM19286.1"/>
    </source>
</evidence>
<reference evidence="3" key="1">
    <citation type="submission" date="2014-11" db="EMBL/GenBank/DDBJ databases">
        <authorList>
            <person name="Otto D Thomas"/>
            <person name="Naeem Raeece"/>
        </authorList>
    </citation>
    <scope>NUCLEOTIDE SEQUENCE</scope>
</reference>
<evidence type="ECO:0000256" key="1">
    <source>
        <dbReference type="SAM" id="Coils"/>
    </source>
</evidence>
<name>A0A0G4FWX0_9ALVE</name>
<feature type="compositionally biased region" description="Acidic residues" evidence="2">
    <location>
        <begin position="667"/>
        <end position="691"/>
    </location>
</feature>
<protein>
    <submittedName>
        <fullName evidence="3">Uncharacterized protein</fullName>
    </submittedName>
</protein>
<organism evidence="3">
    <name type="scientific">Chromera velia CCMP2878</name>
    <dbReference type="NCBI Taxonomy" id="1169474"/>
    <lineage>
        <taxon>Eukaryota</taxon>
        <taxon>Sar</taxon>
        <taxon>Alveolata</taxon>
        <taxon>Colpodellida</taxon>
        <taxon>Chromeraceae</taxon>
        <taxon>Chromera</taxon>
    </lineage>
</organism>
<gene>
    <name evidence="3" type="ORF">Cvel_3801</name>
</gene>
<dbReference type="EMBL" id="CDMZ01000673">
    <property type="protein sequence ID" value="CEM19286.1"/>
    <property type="molecule type" value="Genomic_DNA"/>
</dbReference>
<dbReference type="VEuPathDB" id="CryptoDB:Cvel_3801"/>
<feature type="compositionally biased region" description="Basic and acidic residues" evidence="2">
    <location>
        <begin position="697"/>
        <end position="720"/>
    </location>
</feature>
<evidence type="ECO:0000256" key="2">
    <source>
        <dbReference type="SAM" id="MobiDB-lite"/>
    </source>
</evidence>
<feature type="compositionally biased region" description="Polar residues" evidence="2">
    <location>
        <begin position="92"/>
        <end position="109"/>
    </location>
</feature>
<feature type="region of interest" description="Disordered" evidence="2">
    <location>
        <begin position="624"/>
        <end position="720"/>
    </location>
</feature>
<proteinExistence type="predicted"/>
<sequence length="892" mass="99349">MFVARYFEQKRAEKAAKELDLDVVPSERVGSKLNKWLLTRPTREEVIERGILIDREQRNAVAQSLEIFFGRQLATDRESREEGRRYNATADLPSSSAPPLEEGNTQLPLPSTAVPPFPYSSRLKEFLESSKLIDLPSLTKAKKKLREANERLQQTQTDLDANQASFPRQAKRANIEILSLFQSVAHHEASLRSIEDRLHGSELLSAEERMKELTALLQKMQKLIGEKRYLLRVQKMYMQSAGVQAKMFRDPSGALEDLDAFFCSLKSLEGGACSRLAGERLLFVCNYLRPFFVDGLHQCLKSMGWGMLTEVSKSCGVRAELEEREELPETILQLEDRTVFFAGALDLLEECYRGGLQMTCAEGRRGGENEVANRKESASAADAGKRDCRFEREKEGGGSKFSWIESTLCARIIETFRFQMLRAESSACRPDKPEFAFKYMEELHKQHATRLSFLAPLSEVEGEEEERRGGIEGAENEKFLKDLNICERRGLEVFRRAKSTDACIAGPLCLELRFFLRGLFRTLVDERSARLWIERANGNEKEKEDSDSHHAKKGGGMEMMQNQLLPESCREGGGGALSLSERHRLVLHLIQVVVEAKAYWVEADPASAAEITADFDENTRLWGGVEEERGGQRETSSAAEGGQSEGVKKKTSKGGTTEGKKEKEGEPVDGWDVDLDDLEIEEEEEEEEEEGGGGGGEGKREEDKEGGGETRNENDVAEEEKSAPVGLLDLFVSLDLLMVHRSLNASSKPASSFWMPLSVGVEGGGPFVGRLGRQVIELLTVATARTSLLTSDGAIDLYCQTVLLFILRKAAAALKEKWNALTDPGGKADREGAALAVETARVLSDYLVAELNCAPWLTEVRVTCCESFSFSTARRRVARFGGGENLAKKEIH</sequence>
<keyword evidence="1" id="KW-0175">Coiled coil</keyword>